<dbReference type="Proteomes" id="UP000244338">
    <property type="component" value="Unassembled WGS sequence"/>
</dbReference>
<dbReference type="InterPro" id="IPR050464">
    <property type="entry name" value="Zeta_carotene_desat/Oxidored"/>
</dbReference>
<dbReference type="SUPFAM" id="SSF54373">
    <property type="entry name" value="FAD-linked reductases, C-terminal domain"/>
    <property type="match status" value="1"/>
</dbReference>
<dbReference type="SUPFAM" id="SSF51905">
    <property type="entry name" value="FAD/NAD(P)-binding domain"/>
    <property type="match status" value="1"/>
</dbReference>
<dbReference type="Gene3D" id="3.90.660.20">
    <property type="entry name" value="Protoporphyrinogen oxidase, mitochondrial, domain 2"/>
    <property type="match status" value="1"/>
</dbReference>
<dbReference type="InterPro" id="IPR002937">
    <property type="entry name" value="Amino_oxidase"/>
</dbReference>
<evidence type="ECO:0000256" key="6">
    <source>
        <dbReference type="ARBA" id="ARBA00019046"/>
    </source>
</evidence>
<keyword evidence="8 11" id="KW-0274">FAD</keyword>
<dbReference type="GO" id="GO:0006783">
    <property type="term" value="P:heme biosynthetic process"/>
    <property type="evidence" value="ECO:0007669"/>
    <property type="project" value="UniProtKB-UniRule"/>
</dbReference>
<keyword evidence="7 11" id="KW-0285">Flavoprotein</keyword>
<dbReference type="Gene3D" id="1.10.3110.10">
    <property type="entry name" value="protoporphyrinogen ix oxidase, domain 3"/>
    <property type="match status" value="1"/>
</dbReference>
<dbReference type="Gene3D" id="3.50.50.60">
    <property type="entry name" value="FAD/NAD(P)-binding domain"/>
    <property type="match status" value="1"/>
</dbReference>
<evidence type="ECO:0000313" key="13">
    <source>
        <dbReference type="EMBL" id="PTQ57447.1"/>
    </source>
</evidence>
<sequence>MHYDAVIIGGGLAGLAAAYSFMETLKEEGAHTSPLRLAILEKDARFGGKVWTHRKDGIIIERGPDSFLARKTAMIKLIRKLGLIDRLVPTGPEGRGAYILFQGRLHTIPEGMSTGIPTRLIPLVKTQLLSWPGKMRALGDLILPRGSEQDEALGAFLSRRFGREVKERIAEPLLAGIYAGDTDALSIMATFPQFKDLEKRYRSLLLAMFQSRRASRHVKSATPAQGESPDQALPAHLRGSTFLSLEGGLSTVIEALYETLESSGVDLFSGRGARRLMRENDHYIIYDDEGHSIMTRSVLLAVPAFAADALLNDSALTPYFQATTYASVVNVVFCYDNEPEPKPLPGSGFVVSRGEGTLMRAATWTSRKWPHTTPNGKFLVRLYAGGINAKEATEIADVALIQRLEEELKGVVGTWPAPQSVLPTRWERAMPQYAVGHLERTKQLRDVLARNYPGLFLAGSAYDGVGLPDVLKSGAEAAQMITAYLKNVKKQEKNSLH</sequence>
<comment type="function">
    <text evidence="11">Involved in coproporphyrin-dependent heme b biosynthesis. Catalyzes the oxidation of coproporphyrinogen III to coproporphyrin III.</text>
</comment>
<feature type="domain" description="Amine oxidase" evidence="12">
    <location>
        <begin position="12"/>
        <end position="481"/>
    </location>
</feature>
<dbReference type="GO" id="GO:0005737">
    <property type="term" value="C:cytoplasm"/>
    <property type="evidence" value="ECO:0007669"/>
    <property type="project" value="UniProtKB-SubCell"/>
</dbReference>
<dbReference type="InterPro" id="IPR004572">
    <property type="entry name" value="Protoporphyrinogen_oxidase"/>
</dbReference>
<evidence type="ECO:0000256" key="5">
    <source>
        <dbReference type="ARBA" id="ARBA00012402"/>
    </source>
</evidence>
<dbReference type="EC" id="1.3.3.15" evidence="5 11"/>
<dbReference type="UniPathway" id="UPA00252"/>
<accession>A0A2R6Y439</accession>
<evidence type="ECO:0000256" key="10">
    <source>
        <dbReference type="ARBA" id="ARBA00023133"/>
    </source>
</evidence>
<proteinExistence type="inferred from homology"/>
<comment type="subcellular location">
    <subcellularLocation>
        <location evidence="11">Cytoplasm</location>
    </subcellularLocation>
</comment>
<dbReference type="NCBIfam" id="TIGR00562">
    <property type="entry name" value="proto_IX_ox"/>
    <property type="match status" value="1"/>
</dbReference>
<evidence type="ECO:0000256" key="9">
    <source>
        <dbReference type="ARBA" id="ARBA00023002"/>
    </source>
</evidence>
<name>A0A2R6Y439_9BACL</name>
<evidence type="ECO:0000256" key="2">
    <source>
        <dbReference type="ARBA" id="ARBA00001974"/>
    </source>
</evidence>
<evidence type="ECO:0000313" key="14">
    <source>
        <dbReference type="Proteomes" id="UP000244338"/>
    </source>
</evidence>
<organism evidence="13 14">
    <name type="scientific">Candidatus Carbonibacillus altaicus</name>
    <dbReference type="NCBI Taxonomy" id="2163959"/>
    <lineage>
        <taxon>Bacteria</taxon>
        <taxon>Bacillati</taxon>
        <taxon>Bacillota</taxon>
        <taxon>Bacilli</taxon>
        <taxon>Bacillales</taxon>
        <taxon>Candidatus Carbonibacillus</taxon>
    </lineage>
</organism>
<evidence type="ECO:0000256" key="3">
    <source>
        <dbReference type="ARBA" id="ARBA00004744"/>
    </source>
</evidence>
<dbReference type="EMBL" id="PEBX01000007">
    <property type="protein sequence ID" value="PTQ57447.1"/>
    <property type="molecule type" value="Genomic_DNA"/>
</dbReference>
<evidence type="ECO:0000259" key="12">
    <source>
        <dbReference type="Pfam" id="PF01593"/>
    </source>
</evidence>
<dbReference type="Pfam" id="PF01593">
    <property type="entry name" value="Amino_oxidase"/>
    <property type="match status" value="1"/>
</dbReference>
<dbReference type="PANTHER" id="PTHR42923">
    <property type="entry name" value="PROTOPORPHYRINOGEN OXIDASE"/>
    <property type="match status" value="1"/>
</dbReference>
<comment type="pathway">
    <text evidence="3 11">Porphyrin-containing compound metabolism; protoheme biosynthesis.</text>
</comment>
<comment type="catalytic activity">
    <reaction evidence="1">
        <text>coproporphyrinogen III + 3 O2 = coproporphyrin III + 3 H2O2</text>
        <dbReference type="Rhea" id="RHEA:43436"/>
        <dbReference type="ChEBI" id="CHEBI:15379"/>
        <dbReference type="ChEBI" id="CHEBI:16240"/>
        <dbReference type="ChEBI" id="CHEBI:57309"/>
        <dbReference type="ChEBI" id="CHEBI:131725"/>
        <dbReference type="EC" id="1.3.3.15"/>
    </reaction>
    <physiologicalReaction direction="left-to-right" evidence="1">
        <dbReference type="Rhea" id="RHEA:43437"/>
    </physiologicalReaction>
</comment>
<comment type="similarity">
    <text evidence="4 11">Belongs to the protoporphyrinogen/coproporphyrinogen oxidase family. Coproporphyrinogen III oxidase subfamily.</text>
</comment>
<evidence type="ECO:0000256" key="7">
    <source>
        <dbReference type="ARBA" id="ARBA00022630"/>
    </source>
</evidence>
<dbReference type="GO" id="GO:0004729">
    <property type="term" value="F:oxygen-dependent protoporphyrinogen oxidase activity"/>
    <property type="evidence" value="ECO:0007669"/>
    <property type="project" value="UniProtKB-UniRule"/>
</dbReference>
<evidence type="ECO:0000256" key="1">
    <source>
        <dbReference type="ARBA" id="ARBA00001755"/>
    </source>
</evidence>
<reference evidence="14" key="1">
    <citation type="journal article" date="2018" name="Sci. Rep.">
        <title>Lignite coal burning seam in the remote Altai Mountains harbors a hydrogen-driven thermophilic microbial community.</title>
        <authorList>
            <person name="Kadnikov V.V."/>
            <person name="Mardanov A.V."/>
            <person name="Ivasenko D.A."/>
            <person name="Antsiferov D.V."/>
            <person name="Beletsky A.V."/>
            <person name="Karnachuk O.V."/>
            <person name="Ravin N.V."/>
        </authorList>
    </citation>
    <scope>NUCLEOTIDE SEQUENCE [LARGE SCALE GENOMIC DNA]</scope>
</reference>
<keyword evidence="11" id="KW-0963">Cytoplasm</keyword>
<evidence type="ECO:0000256" key="8">
    <source>
        <dbReference type="ARBA" id="ARBA00022827"/>
    </source>
</evidence>
<dbReference type="PANTHER" id="PTHR42923:SF3">
    <property type="entry name" value="PROTOPORPHYRINOGEN OXIDASE"/>
    <property type="match status" value="1"/>
</dbReference>
<evidence type="ECO:0000256" key="11">
    <source>
        <dbReference type="RuleBase" id="RU364052"/>
    </source>
</evidence>
<dbReference type="InterPro" id="IPR036188">
    <property type="entry name" value="FAD/NAD-bd_sf"/>
</dbReference>
<keyword evidence="9 11" id="KW-0560">Oxidoreductase</keyword>
<dbReference type="AlphaFoldDB" id="A0A2R6Y439"/>
<comment type="cofactor">
    <cofactor evidence="2 11">
        <name>FAD</name>
        <dbReference type="ChEBI" id="CHEBI:57692"/>
    </cofactor>
</comment>
<keyword evidence="10 11" id="KW-0350">Heme biosynthesis</keyword>
<gene>
    <name evidence="13" type="ORF">BSOLF_1602</name>
</gene>
<comment type="caution">
    <text evidence="13">The sequence shown here is derived from an EMBL/GenBank/DDBJ whole genome shotgun (WGS) entry which is preliminary data.</text>
</comment>
<protein>
    <recommendedName>
        <fullName evidence="6 11">Coproporphyrinogen III oxidase</fullName>
        <ecNumber evidence="5 11">1.3.3.15</ecNumber>
    </recommendedName>
</protein>
<evidence type="ECO:0000256" key="4">
    <source>
        <dbReference type="ARBA" id="ARBA00008310"/>
    </source>
</evidence>